<evidence type="ECO:0000256" key="14">
    <source>
        <dbReference type="ARBA" id="ARBA00023284"/>
    </source>
</evidence>
<keyword evidence="14 17" id="KW-0676">Redox-active center</keyword>
<feature type="binding site" evidence="17">
    <location>
        <position position="25"/>
    </location>
    <ligand>
        <name>[4Fe-4S] cluster</name>
        <dbReference type="ChEBI" id="CHEBI:49883"/>
    </ligand>
</feature>
<evidence type="ECO:0000256" key="13">
    <source>
        <dbReference type="ARBA" id="ARBA00023157"/>
    </source>
</evidence>
<evidence type="ECO:0000256" key="8">
    <source>
        <dbReference type="ARBA" id="ARBA00022723"/>
    </source>
</evidence>
<keyword evidence="19" id="KW-1185">Reference proteome</keyword>
<evidence type="ECO:0000313" key="19">
    <source>
        <dbReference type="Proteomes" id="UP000000248"/>
    </source>
</evidence>
<keyword evidence="11 17" id="KW-0408">Iron</keyword>
<feature type="disulfide bond" description="Redox-active" evidence="17">
    <location>
        <begin position="186"/>
        <end position="188"/>
    </location>
</feature>
<evidence type="ECO:0000256" key="9">
    <source>
        <dbReference type="ARBA" id="ARBA00022785"/>
    </source>
</evidence>
<evidence type="ECO:0000256" key="7">
    <source>
        <dbReference type="ARBA" id="ARBA00022694"/>
    </source>
</evidence>
<dbReference type="GO" id="GO:0052693">
    <property type="term" value="F:epoxyqueuosine reductase activity"/>
    <property type="evidence" value="ECO:0007669"/>
    <property type="project" value="UniProtKB-UniRule"/>
</dbReference>
<evidence type="ECO:0000256" key="6">
    <source>
        <dbReference type="ARBA" id="ARBA00022485"/>
    </source>
</evidence>
<accession>A5EW64</accession>
<dbReference type="PANTHER" id="PTHR36701">
    <property type="entry name" value="EPOXYQUEUOSINE REDUCTASE QUEH"/>
    <property type="match status" value="1"/>
</dbReference>
<dbReference type="PANTHER" id="PTHR36701:SF1">
    <property type="entry name" value="EPOXYQUEUOSINE REDUCTASE QUEH"/>
    <property type="match status" value="1"/>
</dbReference>
<name>A5EW64_DICNV</name>
<dbReference type="HAMAP" id="MF_02089">
    <property type="entry name" value="QueH"/>
    <property type="match status" value="1"/>
</dbReference>
<evidence type="ECO:0000256" key="11">
    <source>
        <dbReference type="ARBA" id="ARBA00023004"/>
    </source>
</evidence>
<dbReference type="GO" id="GO:0051539">
    <property type="term" value="F:4 iron, 4 sulfur cluster binding"/>
    <property type="evidence" value="ECO:0007669"/>
    <property type="project" value="UniProtKB-UniRule"/>
</dbReference>
<organism evidence="18 19">
    <name type="scientific">Dichelobacter nodosus (strain VCS1703A)</name>
    <dbReference type="NCBI Taxonomy" id="246195"/>
    <lineage>
        <taxon>Bacteria</taxon>
        <taxon>Pseudomonadati</taxon>
        <taxon>Pseudomonadota</taxon>
        <taxon>Gammaproteobacteria</taxon>
        <taxon>Cardiobacteriales</taxon>
        <taxon>Cardiobacteriaceae</taxon>
        <taxon>Dichelobacter</taxon>
    </lineage>
</organism>
<dbReference type="EC" id="1.17.99.6" evidence="4 17"/>
<keyword evidence="12 17" id="KW-0411">Iron-sulfur</keyword>
<keyword evidence="8 17" id="KW-0479">Metal-binding</keyword>
<dbReference type="Proteomes" id="UP000000248">
    <property type="component" value="Chromosome"/>
</dbReference>
<comment type="catalytic activity">
    <reaction evidence="16 17">
        <text>epoxyqueuosine(34) in tRNA + AH2 = queuosine(34) in tRNA + A + H2O</text>
        <dbReference type="Rhea" id="RHEA:32159"/>
        <dbReference type="Rhea" id="RHEA-COMP:18571"/>
        <dbReference type="Rhea" id="RHEA-COMP:18582"/>
        <dbReference type="ChEBI" id="CHEBI:13193"/>
        <dbReference type="ChEBI" id="CHEBI:15377"/>
        <dbReference type="ChEBI" id="CHEBI:17499"/>
        <dbReference type="ChEBI" id="CHEBI:194431"/>
        <dbReference type="ChEBI" id="CHEBI:194443"/>
        <dbReference type="EC" id="1.17.99.6"/>
    </reaction>
</comment>
<keyword evidence="6 17" id="KW-0004">4Fe-4S</keyword>
<feature type="binding site" evidence="17">
    <location>
        <position position="24"/>
    </location>
    <ligand>
        <name>[4Fe-4S] cluster</name>
        <dbReference type="ChEBI" id="CHEBI:49883"/>
    </ligand>
</feature>
<dbReference type="HOGENOM" id="CLU_088177_0_0_6"/>
<dbReference type="GO" id="GO:0046872">
    <property type="term" value="F:metal ion binding"/>
    <property type="evidence" value="ECO:0007669"/>
    <property type="project" value="UniProtKB-KW"/>
</dbReference>
<dbReference type="InterPro" id="IPR003828">
    <property type="entry name" value="QueH"/>
</dbReference>
<dbReference type="eggNOG" id="COG1636">
    <property type="taxonomic scope" value="Bacteria"/>
</dbReference>
<dbReference type="GO" id="GO:0008616">
    <property type="term" value="P:tRNA queuosine(34) biosynthetic process"/>
    <property type="evidence" value="ECO:0007669"/>
    <property type="project" value="UniProtKB-UniRule"/>
</dbReference>
<dbReference type="RefSeq" id="WP_012030661.1">
    <property type="nucleotide sequence ID" value="NC_009446.1"/>
</dbReference>
<feature type="binding site" evidence="17">
    <location>
        <position position="103"/>
    </location>
    <ligand>
        <name>[4Fe-4S] cluster</name>
        <dbReference type="ChEBI" id="CHEBI:49883"/>
    </ligand>
</feature>
<protein>
    <recommendedName>
        <fullName evidence="5 17">Epoxyqueuosine reductase QueH</fullName>
        <ecNumber evidence="4 17">1.17.99.6</ecNumber>
    </recommendedName>
    <alternativeName>
        <fullName evidence="15 17">Queuosine biosynthesis protein QueH</fullName>
    </alternativeName>
</protein>
<dbReference type="EMBL" id="CP000513">
    <property type="protein sequence ID" value="ABQ13429.1"/>
    <property type="molecule type" value="Genomic_DNA"/>
</dbReference>
<evidence type="ECO:0000256" key="15">
    <source>
        <dbReference type="ARBA" id="ARBA00031446"/>
    </source>
</evidence>
<feature type="binding site" evidence="17">
    <location>
        <position position="106"/>
    </location>
    <ligand>
        <name>[4Fe-4S] cluster</name>
        <dbReference type="ChEBI" id="CHEBI:49883"/>
    </ligand>
</feature>
<dbReference type="OrthoDB" id="9801033at2"/>
<keyword evidence="9 17" id="KW-0671">Queuosine biosynthesis</keyword>
<evidence type="ECO:0000256" key="16">
    <source>
        <dbReference type="ARBA" id="ARBA00047415"/>
    </source>
</evidence>
<evidence type="ECO:0000256" key="17">
    <source>
        <dbReference type="HAMAP-Rule" id="MF_02089"/>
    </source>
</evidence>
<dbReference type="Pfam" id="PF02677">
    <property type="entry name" value="QueH"/>
    <property type="match status" value="1"/>
</dbReference>
<reference evidence="18 19" key="1">
    <citation type="journal article" date="2007" name="Nat. Biotechnol.">
        <title>Genome sequence and identification of candidate vaccine antigens from the animal pathogen Dichelobacter nodosus.</title>
        <authorList>
            <person name="Myers G.S."/>
            <person name="Parker D."/>
            <person name="Al-Hasani K."/>
            <person name="Kennan R.M."/>
            <person name="Seemann T."/>
            <person name="Ren Q."/>
            <person name="Badger J.H."/>
            <person name="Selengut J.D."/>
            <person name="Deboy R.T."/>
            <person name="Tettelin H."/>
            <person name="Boyce J.D."/>
            <person name="McCarl V.P."/>
            <person name="Han X."/>
            <person name="Nelson W.C."/>
            <person name="Madupu R."/>
            <person name="Mohamoud Y."/>
            <person name="Holley T."/>
            <person name="Fedorova N."/>
            <person name="Khouri H."/>
            <person name="Bottomley S.P."/>
            <person name="Whittington R.J."/>
            <person name="Adler B."/>
            <person name="Songer J.G."/>
            <person name="Rood J.I."/>
            <person name="Paulsen I.T."/>
        </authorList>
    </citation>
    <scope>NUCLEOTIDE SEQUENCE [LARGE SCALE GENOMIC DNA]</scope>
    <source>
        <strain evidence="18 19">VCS1703A</strain>
    </source>
</reference>
<dbReference type="AlphaFoldDB" id="A5EW64"/>
<keyword evidence="10 17" id="KW-0560">Oxidoreductase</keyword>
<evidence type="ECO:0000256" key="2">
    <source>
        <dbReference type="ARBA" id="ARBA00004691"/>
    </source>
</evidence>
<evidence type="ECO:0000256" key="4">
    <source>
        <dbReference type="ARBA" id="ARBA00012622"/>
    </source>
</evidence>
<evidence type="ECO:0000313" key="18">
    <source>
        <dbReference type="EMBL" id="ABQ13429.1"/>
    </source>
</evidence>
<dbReference type="KEGG" id="dno:DNO_0317"/>
<evidence type="ECO:0000256" key="1">
    <source>
        <dbReference type="ARBA" id="ARBA00002268"/>
    </source>
</evidence>
<keyword evidence="13 17" id="KW-1015">Disulfide bond</keyword>
<gene>
    <name evidence="17" type="primary">queH</name>
    <name evidence="18" type="ordered locus">DNO_0317</name>
</gene>
<dbReference type="UniPathway" id="UPA00392"/>
<dbReference type="STRING" id="246195.DNO_0317"/>
<evidence type="ECO:0000256" key="3">
    <source>
        <dbReference type="ARBA" id="ARBA00008207"/>
    </source>
</evidence>
<comment type="pathway">
    <text evidence="2 17">tRNA modification; tRNA-queuosine biosynthesis.</text>
</comment>
<proteinExistence type="inferred from homology"/>
<evidence type="ECO:0000256" key="12">
    <source>
        <dbReference type="ARBA" id="ARBA00023014"/>
    </source>
</evidence>
<sequence>MNESFERQKLIVPHGARKVLLHSCCAPCSGEIMMALRASEIEFTVFFYNPNIHPRREYEIRKNENQKLAQKYAIPFVDGDYDVQNWLERARGLEYEPERGKRCTMCFDLRLMRAALYAHENGFPVFATSLAISRWKNLAQVNDCGQRAAAAYSDVTYWAFNWRKGGGTERMIAFNKREGFYQQEYCGCLYSLRDSNAWRLAHGREKIKIDGLSDASEEA</sequence>
<keyword evidence="7 17" id="KW-0819">tRNA processing</keyword>
<evidence type="ECO:0000256" key="10">
    <source>
        <dbReference type="ARBA" id="ARBA00023002"/>
    </source>
</evidence>
<comment type="function">
    <text evidence="1 17">Catalyzes the conversion of epoxyqueuosine (oQ) to queuosine (Q), which is a hypermodified base found in the wobble positions of tRNA(Asp), tRNA(Asn), tRNA(His) and tRNA(Tyr).</text>
</comment>
<evidence type="ECO:0000256" key="5">
    <source>
        <dbReference type="ARBA" id="ARBA00016895"/>
    </source>
</evidence>
<comment type="similarity">
    <text evidence="3 17">Belongs to the QueH family.</text>
</comment>